<evidence type="ECO:0000313" key="1">
    <source>
        <dbReference type="Proteomes" id="UP000095283"/>
    </source>
</evidence>
<reference evidence="2" key="1">
    <citation type="submission" date="2016-11" db="UniProtKB">
        <authorList>
            <consortium name="WormBaseParasite"/>
        </authorList>
    </citation>
    <scope>IDENTIFICATION</scope>
</reference>
<evidence type="ECO:0000313" key="2">
    <source>
        <dbReference type="WBParaSite" id="Hba_11618"/>
    </source>
</evidence>
<sequence length="87" mass="9643">MSQDVIEHRISNVLPPSTPVEASRFSWQFSCIRFMSLTVSLRSPSSSTVPLANVERSGKERREVSLAESLDELSRLLVAVVLVLATK</sequence>
<name>A0A1I7X2I1_HETBA</name>
<dbReference type="Proteomes" id="UP000095283">
    <property type="component" value="Unplaced"/>
</dbReference>
<accession>A0A1I7X2I1</accession>
<organism evidence="1 2">
    <name type="scientific">Heterorhabditis bacteriophora</name>
    <name type="common">Entomopathogenic nematode worm</name>
    <dbReference type="NCBI Taxonomy" id="37862"/>
    <lineage>
        <taxon>Eukaryota</taxon>
        <taxon>Metazoa</taxon>
        <taxon>Ecdysozoa</taxon>
        <taxon>Nematoda</taxon>
        <taxon>Chromadorea</taxon>
        <taxon>Rhabditida</taxon>
        <taxon>Rhabditina</taxon>
        <taxon>Rhabditomorpha</taxon>
        <taxon>Strongyloidea</taxon>
        <taxon>Heterorhabditidae</taxon>
        <taxon>Heterorhabditis</taxon>
    </lineage>
</organism>
<protein>
    <submittedName>
        <fullName evidence="2">Uncharacterized protein</fullName>
    </submittedName>
</protein>
<dbReference type="WBParaSite" id="Hba_11618">
    <property type="protein sequence ID" value="Hba_11618"/>
    <property type="gene ID" value="Hba_11618"/>
</dbReference>
<proteinExistence type="predicted"/>
<keyword evidence="1" id="KW-1185">Reference proteome</keyword>
<dbReference type="AlphaFoldDB" id="A0A1I7X2I1"/>